<dbReference type="SUPFAM" id="SSF81624">
    <property type="entry name" value="N-terminal domain of MutM-like DNA repair proteins"/>
    <property type="match status" value="1"/>
</dbReference>
<evidence type="ECO:0000256" key="10">
    <source>
        <dbReference type="ARBA" id="ARBA00023204"/>
    </source>
</evidence>
<evidence type="ECO:0000256" key="8">
    <source>
        <dbReference type="ARBA" id="ARBA00022833"/>
    </source>
</evidence>
<dbReference type="InterPro" id="IPR015887">
    <property type="entry name" value="DNA_glyclase_Znf_dom_DNA_BS"/>
</dbReference>
<dbReference type="GO" id="GO:0140078">
    <property type="term" value="F:class I DNA-(apurinic or apyrimidinic site) endonuclease activity"/>
    <property type="evidence" value="ECO:0007669"/>
    <property type="project" value="UniProtKB-EC"/>
</dbReference>
<comment type="cofactor">
    <cofactor evidence="15">
        <name>Zn(2+)</name>
        <dbReference type="ChEBI" id="CHEBI:29105"/>
    </cofactor>
    <text evidence="15">Binds 1 zinc ion per subunit.</text>
</comment>
<accession>A0A4Z0KLD4</accession>
<dbReference type="EC" id="3.2.2.23" evidence="15"/>
<organism evidence="18 19">
    <name type="scientific">Brevibacterium aurantiacum</name>
    <dbReference type="NCBI Taxonomy" id="273384"/>
    <lineage>
        <taxon>Bacteria</taxon>
        <taxon>Bacillati</taxon>
        <taxon>Actinomycetota</taxon>
        <taxon>Actinomycetes</taxon>
        <taxon>Micrococcales</taxon>
        <taxon>Brevibacteriaceae</taxon>
        <taxon>Brevibacterium</taxon>
    </lineage>
</organism>
<dbReference type="HAMAP" id="MF_00103">
    <property type="entry name" value="Fapy_DNA_glycosyl"/>
    <property type="match status" value="1"/>
</dbReference>
<keyword evidence="10 15" id="KW-0234">DNA repair</keyword>
<dbReference type="AlphaFoldDB" id="A0A4Z0KLD4"/>
<feature type="active site" description="Proton donor; for delta-elimination activity" evidence="15">
    <location>
        <position position="304"/>
    </location>
</feature>
<comment type="catalytic activity">
    <reaction evidence="1 15">
        <text>Hydrolysis of DNA containing ring-opened 7-methylguanine residues, releasing 2,6-diamino-4-hydroxy-5-(N-methyl)formamidopyrimidine.</text>
        <dbReference type="EC" id="3.2.2.23"/>
    </reaction>
</comment>
<dbReference type="SUPFAM" id="SSF46946">
    <property type="entry name" value="S13-like H2TH domain"/>
    <property type="match status" value="1"/>
</dbReference>
<evidence type="ECO:0000256" key="5">
    <source>
        <dbReference type="ARBA" id="ARBA00022763"/>
    </source>
</evidence>
<dbReference type="NCBIfam" id="TIGR00577">
    <property type="entry name" value="fpg"/>
    <property type="match status" value="1"/>
</dbReference>
<feature type="binding site" evidence="15">
    <location>
        <position position="114"/>
    </location>
    <ligand>
        <name>DNA</name>
        <dbReference type="ChEBI" id="CHEBI:16991"/>
    </ligand>
</feature>
<keyword evidence="13 15" id="KW-0326">Glycosidase</keyword>
<dbReference type="InterPro" id="IPR010663">
    <property type="entry name" value="Znf_FPG/IleRS"/>
</dbReference>
<keyword evidence="4 15" id="KW-0479">Metal-binding</keyword>
<dbReference type="GO" id="GO:0003690">
    <property type="term" value="F:double-stranded DNA binding"/>
    <property type="evidence" value="ECO:0007669"/>
    <property type="project" value="UniProtKB-ARBA"/>
</dbReference>
<feature type="active site" description="Proton donor" evidence="15">
    <location>
        <position position="3"/>
    </location>
</feature>
<evidence type="ECO:0000256" key="9">
    <source>
        <dbReference type="ARBA" id="ARBA00023125"/>
    </source>
</evidence>
<dbReference type="InterPro" id="IPR035937">
    <property type="entry name" value="FPG_N"/>
</dbReference>
<feature type="active site" description="Proton donor; for beta-elimination activity" evidence="15">
    <location>
        <position position="67"/>
    </location>
</feature>
<reference evidence="18 19" key="1">
    <citation type="submission" date="2018-10" db="EMBL/GenBank/DDBJ databases">
        <title>Brevibacterium genomes from Austrain hard cheese rinds.</title>
        <authorList>
            <person name="Anast J.M."/>
            <person name="Dzieciol M."/>
            <person name="Schultz D.L."/>
            <person name="Mann E."/>
            <person name="Wagner M."/>
            <person name="Schmitz-Esser S."/>
        </authorList>
    </citation>
    <scope>NUCLEOTIDE SEQUENCE [LARGE SCALE GENOMIC DNA]</scope>
    <source>
        <strain evidence="18 19">L261</strain>
    </source>
</reference>
<keyword evidence="8 15" id="KW-0862">Zinc</keyword>
<protein>
    <recommendedName>
        <fullName evidence="15">Formamidopyrimidine-DNA glycosylase</fullName>
        <shortName evidence="15">Fapy-DNA glycosylase</shortName>
        <ecNumber evidence="15">3.2.2.23</ecNumber>
    </recommendedName>
    <alternativeName>
        <fullName evidence="15">DNA-(apurinic or apyrimidinic site) lyase MutM</fullName>
        <shortName evidence="15">AP lyase MutM</shortName>
        <ecNumber evidence="15">4.2.99.18</ecNumber>
    </alternativeName>
</protein>
<dbReference type="EMBL" id="RHFF01000011">
    <property type="protein sequence ID" value="TGD38299.1"/>
    <property type="molecule type" value="Genomic_DNA"/>
</dbReference>
<dbReference type="PANTHER" id="PTHR22993">
    <property type="entry name" value="FORMAMIDOPYRIMIDINE-DNA GLYCOSYLASE"/>
    <property type="match status" value="1"/>
</dbReference>
<feature type="domain" description="Formamidopyrimidine-DNA glycosylase catalytic" evidence="17">
    <location>
        <begin position="2"/>
        <end position="151"/>
    </location>
</feature>
<dbReference type="InterPro" id="IPR010979">
    <property type="entry name" value="Ribosomal_uS13-like_H2TH"/>
</dbReference>
<dbReference type="SMART" id="SM00898">
    <property type="entry name" value="Fapy_DNA_glyco"/>
    <property type="match status" value="1"/>
</dbReference>
<evidence type="ECO:0000259" key="17">
    <source>
        <dbReference type="PROSITE" id="PS51068"/>
    </source>
</evidence>
<proteinExistence type="inferred from homology"/>
<dbReference type="PANTHER" id="PTHR22993:SF9">
    <property type="entry name" value="FORMAMIDOPYRIMIDINE-DNA GLYCOSYLASE"/>
    <property type="match status" value="1"/>
</dbReference>
<keyword evidence="6 15" id="KW-0863">Zinc-finger</keyword>
<dbReference type="EC" id="4.2.99.18" evidence="15"/>
<dbReference type="Pfam" id="PF01149">
    <property type="entry name" value="Fapy_DNA_glyco"/>
    <property type="match status" value="1"/>
</dbReference>
<feature type="binding site" evidence="15">
    <location>
        <position position="194"/>
    </location>
    <ligand>
        <name>DNA</name>
        <dbReference type="ChEBI" id="CHEBI:16991"/>
    </ligand>
</feature>
<evidence type="ECO:0000313" key="19">
    <source>
        <dbReference type="Proteomes" id="UP000297736"/>
    </source>
</evidence>
<dbReference type="GO" id="GO:0006284">
    <property type="term" value="P:base-excision repair"/>
    <property type="evidence" value="ECO:0007669"/>
    <property type="project" value="InterPro"/>
</dbReference>
<feature type="active site" description="Schiff-base intermediate with DNA" evidence="15">
    <location>
        <position position="2"/>
    </location>
</feature>
<dbReference type="CDD" id="cd08966">
    <property type="entry name" value="EcFpg-like_N"/>
    <property type="match status" value="1"/>
</dbReference>
<evidence type="ECO:0000256" key="3">
    <source>
        <dbReference type="ARBA" id="ARBA00011245"/>
    </source>
</evidence>
<dbReference type="GO" id="GO:0006979">
    <property type="term" value="P:response to oxidative stress"/>
    <property type="evidence" value="ECO:0007669"/>
    <property type="project" value="UniProtKB-ARBA"/>
</dbReference>
<feature type="binding site" evidence="15">
    <location>
        <position position="148"/>
    </location>
    <ligand>
        <name>DNA</name>
        <dbReference type="ChEBI" id="CHEBI:16991"/>
    </ligand>
</feature>
<evidence type="ECO:0000256" key="13">
    <source>
        <dbReference type="ARBA" id="ARBA00023295"/>
    </source>
</evidence>
<dbReference type="RefSeq" id="WP_135447729.1">
    <property type="nucleotide sequence ID" value="NZ_JABUXZ010000005.1"/>
</dbReference>
<evidence type="ECO:0000256" key="4">
    <source>
        <dbReference type="ARBA" id="ARBA00022723"/>
    </source>
</evidence>
<dbReference type="PROSITE" id="PS51066">
    <property type="entry name" value="ZF_FPG_2"/>
    <property type="match status" value="1"/>
</dbReference>
<evidence type="ECO:0000256" key="6">
    <source>
        <dbReference type="ARBA" id="ARBA00022771"/>
    </source>
</evidence>
<comment type="caution">
    <text evidence="18">The sequence shown here is derived from an EMBL/GenBank/DDBJ whole genome shotgun (WGS) entry which is preliminary data.</text>
</comment>
<dbReference type="Pfam" id="PF06827">
    <property type="entry name" value="zf-FPG_IleRS"/>
    <property type="match status" value="1"/>
</dbReference>
<evidence type="ECO:0000256" key="7">
    <source>
        <dbReference type="ARBA" id="ARBA00022801"/>
    </source>
</evidence>
<dbReference type="GO" id="GO:0003684">
    <property type="term" value="F:damaged DNA binding"/>
    <property type="evidence" value="ECO:0007669"/>
    <property type="project" value="InterPro"/>
</dbReference>
<keyword evidence="7 15" id="KW-0378">Hydrolase</keyword>
<dbReference type="NCBIfam" id="NF002211">
    <property type="entry name" value="PRK01103.1"/>
    <property type="match status" value="1"/>
</dbReference>
<evidence type="ECO:0000256" key="15">
    <source>
        <dbReference type="HAMAP-Rule" id="MF_00103"/>
    </source>
</evidence>
<dbReference type="PROSITE" id="PS51068">
    <property type="entry name" value="FPG_CAT"/>
    <property type="match status" value="1"/>
</dbReference>
<name>A0A4Z0KLD4_BREAU</name>
<comment type="function">
    <text evidence="15">Involved in base excision repair of DNA damaged by oxidation or by mutagenic agents. Acts as DNA glycosylase that recognizes and removes damaged bases. Has a preference for oxidized purines, such as 7,8-dihydro-8-oxoguanine (8-oxoG). Has AP (apurinic/apyrimidinic) lyase activity and introduces nicks in the DNA strand. Cleaves the DNA backbone by beta-delta elimination to generate a single-strand break at the site of the removed base with both 3'- and 5'-phosphates.</text>
</comment>
<dbReference type="GO" id="GO:0034039">
    <property type="term" value="F:8-oxo-7,8-dihydroguanine DNA N-glycosylase activity"/>
    <property type="evidence" value="ECO:0007669"/>
    <property type="project" value="TreeGrafter"/>
</dbReference>
<dbReference type="Proteomes" id="UP000297736">
    <property type="component" value="Unassembled WGS sequence"/>
</dbReference>
<evidence type="ECO:0000256" key="12">
    <source>
        <dbReference type="ARBA" id="ARBA00023268"/>
    </source>
</evidence>
<evidence type="ECO:0000256" key="1">
    <source>
        <dbReference type="ARBA" id="ARBA00001668"/>
    </source>
</evidence>
<dbReference type="InterPro" id="IPR000214">
    <property type="entry name" value="Znf_DNA_glyclase/AP_lyase"/>
</dbReference>
<evidence type="ECO:0000256" key="11">
    <source>
        <dbReference type="ARBA" id="ARBA00023239"/>
    </source>
</evidence>
<dbReference type="SUPFAM" id="SSF57716">
    <property type="entry name" value="Glucocorticoid receptor-like (DNA-binding domain)"/>
    <property type="match status" value="1"/>
</dbReference>
<dbReference type="InterPro" id="IPR015886">
    <property type="entry name" value="H2TH_FPG"/>
</dbReference>
<comment type="similarity">
    <text evidence="2 15">Belongs to the FPG family.</text>
</comment>
<dbReference type="InterPro" id="IPR020629">
    <property type="entry name" value="FPG_Glyclase"/>
</dbReference>
<dbReference type="Pfam" id="PF06831">
    <property type="entry name" value="H2TH"/>
    <property type="match status" value="1"/>
</dbReference>
<dbReference type="PROSITE" id="PS01242">
    <property type="entry name" value="ZF_FPG_1"/>
    <property type="match status" value="1"/>
</dbReference>
<keyword evidence="12 15" id="KW-0511">Multifunctional enzyme</keyword>
<evidence type="ECO:0000313" key="18">
    <source>
        <dbReference type="EMBL" id="TGD38299.1"/>
    </source>
</evidence>
<evidence type="ECO:0000259" key="16">
    <source>
        <dbReference type="PROSITE" id="PS51066"/>
    </source>
</evidence>
<comment type="catalytic activity">
    <reaction evidence="14 15">
        <text>2'-deoxyribonucleotide-(2'-deoxyribose 5'-phosphate)-2'-deoxyribonucleotide-DNA = a 3'-end 2'-deoxyribonucleotide-(2,3-dehydro-2,3-deoxyribose 5'-phosphate)-DNA + a 5'-end 5'-phospho-2'-deoxyribonucleoside-DNA + H(+)</text>
        <dbReference type="Rhea" id="RHEA:66592"/>
        <dbReference type="Rhea" id="RHEA-COMP:13180"/>
        <dbReference type="Rhea" id="RHEA-COMP:16897"/>
        <dbReference type="Rhea" id="RHEA-COMP:17067"/>
        <dbReference type="ChEBI" id="CHEBI:15378"/>
        <dbReference type="ChEBI" id="CHEBI:136412"/>
        <dbReference type="ChEBI" id="CHEBI:157695"/>
        <dbReference type="ChEBI" id="CHEBI:167181"/>
        <dbReference type="EC" id="4.2.99.18"/>
    </reaction>
</comment>
<dbReference type="Gene3D" id="3.20.190.10">
    <property type="entry name" value="MutM-like, N-terminal"/>
    <property type="match status" value="1"/>
</dbReference>
<keyword evidence="5 15" id="KW-0227">DNA damage</keyword>
<dbReference type="SMART" id="SM01232">
    <property type="entry name" value="H2TH"/>
    <property type="match status" value="1"/>
</dbReference>
<keyword evidence="11 15" id="KW-0456">Lyase</keyword>
<dbReference type="FunFam" id="1.10.8.50:FF:000003">
    <property type="entry name" value="Formamidopyrimidine-DNA glycosylase"/>
    <property type="match status" value="1"/>
</dbReference>
<gene>
    <name evidence="15" type="primary">mutM</name>
    <name evidence="15" type="synonym">fpg</name>
    <name evidence="18" type="ORF">EB834_12490</name>
</gene>
<evidence type="ECO:0000256" key="14">
    <source>
        <dbReference type="ARBA" id="ARBA00044632"/>
    </source>
</evidence>
<evidence type="ECO:0000256" key="2">
    <source>
        <dbReference type="ARBA" id="ARBA00009409"/>
    </source>
</evidence>
<dbReference type="GO" id="GO:0008270">
    <property type="term" value="F:zinc ion binding"/>
    <property type="evidence" value="ECO:0007669"/>
    <property type="project" value="UniProtKB-UniRule"/>
</dbReference>
<keyword evidence="9 15" id="KW-0238">DNA-binding</keyword>
<dbReference type="InterPro" id="IPR012319">
    <property type="entry name" value="FPG_cat"/>
</dbReference>
<sequence length="325" mass="35523">MPELPEVESVRVGVHEWTAGTTITGAEVIDPRILGTTSQRRIDASAADEFVEAVTGRRIIGAERRGKFMWLTLGEDPGVGQSAEPAAPELSLLVHLGMSGQLRVHNAAEEIHKHTRAILRLERGSASSDRDVSEAERKGLQLRFIDQRIFGHLGVQPLVNSCGRLVPASATHIAADPLESAFDPDFVVSQMARKRTAIKATLLDQTLVSGIGNIYADEALFRAGIHPLAIPARTRKSRLVAVLDSASSVMSDALAVGGTSFDALYVNVNGEPGYFTRSLHSYGREGQPCYRCGTSIVRERFQNRSSYFCPRCQRRPRPNPSQRRG</sequence>
<comment type="subunit">
    <text evidence="3 15">Monomer.</text>
</comment>
<dbReference type="Gene3D" id="1.10.8.50">
    <property type="match status" value="1"/>
</dbReference>
<feature type="domain" description="FPG-type" evidence="16">
    <location>
        <begin position="280"/>
        <end position="314"/>
    </location>
</feature>